<sequence length="246" mass="26675">MQRITKLFLCAAFAAPALSASAQDAKPQDTEVWEPVPPKVTPGTATTAPSDAIVLFDGKNLDSWVSDKDGSAAPWTIKDGALTVAPGKGGIKTKASFGDFQLHIEWRAPSVVKGEGQGRGNSGIFLQEQYELQVLDNYNNKTYSNGQAGSLYKQAIPLANACLPPGQWQTYDVIYTAPRFNADGTVASPARVTVIHNGVLVQNNYALLGKTLYIGKPFYEKHGDLPIALQDHGDLVSYRNIWLRKL</sequence>
<dbReference type="Pfam" id="PF06439">
    <property type="entry name" value="3keto-disac_hyd"/>
    <property type="match status" value="1"/>
</dbReference>
<dbReference type="Proteomes" id="UP001449657">
    <property type="component" value="Chromosome"/>
</dbReference>
<evidence type="ECO:0000313" key="5">
    <source>
        <dbReference type="Proteomes" id="UP001449657"/>
    </source>
</evidence>
<accession>A0ABZ2Z0K6</accession>
<feature type="chain" id="PRO_5045231293" evidence="2">
    <location>
        <begin position="23"/>
        <end position="246"/>
    </location>
</feature>
<dbReference type="EMBL" id="CP150096">
    <property type="protein sequence ID" value="WZN45299.1"/>
    <property type="molecule type" value="Genomic_DNA"/>
</dbReference>
<dbReference type="InterPro" id="IPR010496">
    <property type="entry name" value="AL/BT2_dom"/>
</dbReference>
<evidence type="ECO:0000259" key="3">
    <source>
        <dbReference type="Pfam" id="PF06439"/>
    </source>
</evidence>
<feature type="region of interest" description="Disordered" evidence="1">
    <location>
        <begin position="24"/>
        <end position="45"/>
    </location>
</feature>
<name>A0ABZ2Z0K6_9BACT</name>
<evidence type="ECO:0000256" key="2">
    <source>
        <dbReference type="SAM" id="SignalP"/>
    </source>
</evidence>
<evidence type="ECO:0000256" key="1">
    <source>
        <dbReference type="SAM" id="MobiDB-lite"/>
    </source>
</evidence>
<protein>
    <submittedName>
        <fullName evidence="4">DUF1080 domain-containing protein</fullName>
    </submittedName>
</protein>
<dbReference type="Gene3D" id="2.60.120.560">
    <property type="entry name" value="Exo-inulinase, domain 1"/>
    <property type="match status" value="1"/>
</dbReference>
<proteinExistence type="predicted"/>
<organism evidence="4 5">
    <name type="scientific">Chitinophaga caseinilytica</name>
    <dbReference type="NCBI Taxonomy" id="2267521"/>
    <lineage>
        <taxon>Bacteria</taxon>
        <taxon>Pseudomonadati</taxon>
        <taxon>Bacteroidota</taxon>
        <taxon>Chitinophagia</taxon>
        <taxon>Chitinophagales</taxon>
        <taxon>Chitinophagaceae</taxon>
        <taxon>Chitinophaga</taxon>
    </lineage>
</organism>
<feature type="signal peptide" evidence="2">
    <location>
        <begin position="1"/>
        <end position="22"/>
    </location>
</feature>
<gene>
    <name evidence="4" type="ORF">WJU22_20580</name>
</gene>
<reference evidence="4 5" key="1">
    <citation type="submission" date="2024-03" db="EMBL/GenBank/DDBJ databases">
        <title>Chitinophaga caseinilytica sp. nov., a casein hydrolysing bacterium isolated from forest soil.</title>
        <authorList>
            <person name="Lee D.S."/>
            <person name="Han D.M."/>
            <person name="Baek J.H."/>
            <person name="Choi D.G."/>
            <person name="Jeon J.H."/>
            <person name="Jeon C.O."/>
        </authorList>
    </citation>
    <scope>NUCLEOTIDE SEQUENCE [LARGE SCALE GENOMIC DNA]</scope>
    <source>
        <strain evidence="4 5">KACC 19118</strain>
    </source>
</reference>
<keyword evidence="2" id="KW-0732">Signal</keyword>
<feature type="domain" description="3-keto-alpha-glucoside-1,2-lyase/3-keto-2-hydroxy-glucal hydratase" evidence="3">
    <location>
        <begin position="52"/>
        <end position="244"/>
    </location>
</feature>
<evidence type="ECO:0000313" key="4">
    <source>
        <dbReference type="EMBL" id="WZN45299.1"/>
    </source>
</evidence>
<dbReference type="RefSeq" id="WP_341840052.1">
    <property type="nucleotide sequence ID" value="NZ_CP149792.1"/>
</dbReference>
<keyword evidence="5" id="KW-1185">Reference proteome</keyword>